<evidence type="ECO:0000313" key="6">
    <source>
        <dbReference type="EMBL" id="ANN78003.1"/>
    </source>
</evidence>
<dbReference type="GO" id="GO:0003700">
    <property type="term" value="F:DNA-binding transcription factor activity"/>
    <property type="evidence" value="ECO:0007669"/>
    <property type="project" value="TreeGrafter"/>
</dbReference>
<dbReference type="SUPFAM" id="SSF46689">
    <property type="entry name" value="Homeodomain-like"/>
    <property type="match status" value="1"/>
</dbReference>
<feature type="domain" description="HTH tetR-type" evidence="5">
    <location>
        <begin position="15"/>
        <end position="75"/>
    </location>
</feature>
<dbReference type="SUPFAM" id="SSF48498">
    <property type="entry name" value="Tetracyclin repressor-like, C-terminal domain"/>
    <property type="match status" value="1"/>
</dbReference>
<protein>
    <recommendedName>
        <fullName evidence="5">HTH tetR-type domain-containing protein</fullName>
    </recommendedName>
</protein>
<dbReference type="PRINTS" id="PR00455">
    <property type="entry name" value="HTHTETR"/>
</dbReference>
<dbReference type="PANTHER" id="PTHR30055:SF234">
    <property type="entry name" value="HTH-TYPE TRANSCRIPTIONAL REGULATOR BETI"/>
    <property type="match status" value="1"/>
</dbReference>
<name>A0A193GEG8_9BORD</name>
<dbReference type="PROSITE" id="PS50977">
    <property type="entry name" value="HTH_TETR_2"/>
    <property type="match status" value="1"/>
</dbReference>
<dbReference type="Pfam" id="PF17939">
    <property type="entry name" value="TetR_C_30"/>
    <property type="match status" value="1"/>
</dbReference>
<dbReference type="Proteomes" id="UP000091926">
    <property type="component" value="Chromosome"/>
</dbReference>
<organism evidence="6 7">
    <name type="scientific">Bordetella flabilis</name>
    <dbReference type="NCBI Taxonomy" id="463014"/>
    <lineage>
        <taxon>Bacteria</taxon>
        <taxon>Pseudomonadati</taxon>
        <taxon>Pseudomonadota</taxon>
        <taxon>Betaproteobacteria</taxon>
        <taxon>Burkholderiales</taxon>
        <taxon>Alcaligenaceae</taxon>
        <taxon>Bordetella</taxon>
    </lineage>
</organism>
<dbReference type="Gene3D" id="1.10.357.10">
    <property type="entry name" value="Tetracycline Repressor, domain 2"/>
    <property type="match status" value="1"/>
</dbReference>
<reference evidence="6 7" key="1">
    <citation type="submission" date="2016-06" db="EMBL/GenBank/DDBJ databases">
        <title>Complete genome sequences of Bordetella bronchialis and Bordetella flabilis.</title>
        <authorList>
            <person name="LiPuma J.J."/>
            <person name="Spilker T."/>
        </authorList>
    </citation>
    <scope>NUCLEOTIDE SEQUENCE [LARGE SCALE GENOMIC DNA]</scope>
    <source>
        <strain evidence="6 7">AU10664</strain>
    </source>
</reference>
<feature type="DNA-binding region" description="H-T-H motif" evidence="4">
    <location>
        <begin position="38"/>
        <end position="57"/>
    </location>
</feature>
<evidence type="ECO:0000313" key="7">
    <source>
        <dbReference type="Proteomes" id="UP000091926"/>
    </source>
</evidence>
<dbReference type="InterPro" id="IPR001647">
    <property type="entry name" value="HTH_TetR"/>
</dbReference>
<evidence type="ECO:0000256" key="4">
    <source>
        <dbReference type="PROSITE-ProRule" id="PRU00335"/>
    </source>
</evidence>
<dbReference type="InterPro" id="IPR050109">
    <property type="entry name" value="HTH-type_TetR-like_transc_reg"/>
</dbReference>
<dbReference type="EMBL" id="CP016172">
    <property type="protein sequence ID" value="ANN78003.1"/>
    <property type="molecule type" value="Genomic_DNA"/>
</dbReference>
<dbReference type="GO" id="GO:0000976">
    <property type="term" value="F:transcription cis-regulatory region binding"/>
    <property type="evidence" value="ECO:0007669"/>
    <property type="project" value="TreeGrafter"/>
</dbReference>
<dbReference type="KEGG" id="bfz:BAU07_13695"/>
<dbReference type="InterPro" id="IPR036271">
    <property type="entry name" value="Tet_transcr_reg_TetR-rel_C_sf"/>
</dbReference>
<evidence type="ECO:0000256" key="2">
    <source>
        <dbReference type="ARBA" id="ARBA00023125"/>
    </source>
</evidence>
<dbReference type="PANTHER" id="PTHR30055">
    <property type="entry name" value="HTH-TYPE TRANSCRIPTIONAL REGULATOR RUTR"/>
    <property type="match status" value="1"/>
</dbReference>
<dbReference type="RefSeq" id="WP_066658636.1">
    <property type="nucleotide sequence ID" value="NZ_CBCSCL010000001.1"/>
</dbReference>
<evidence type="ECO:0000259" key="5">
    <source>
        <dbReference type="PROSITE" id="PS50977"/>
    </source>
</evidence>
<dbReference type="AlphaFoldDB" id="A0A193GEG8"/>
<evidence type="ECO:0000256" key="1">
    <source>
        <dbReference type="ARBA" id="ARBA00023015"/>
    </source>
</evidence>
<dbReference type="Pfam" id="PF00440">
    <property type="entry name" value="TetR_N"/>
    <property type="match status" value="1"/>
</dbReference>
<evidence type="ECO:0000256" key="3">
    <source>
        <dbReference type="ARBA" id="ARBA00023163"/>
    </source>
</evidence>
<dbReference type="STRING" id="463014.BAU07_13695"/>
<keyword evidence="7" id="KW-1185">Reference proteome</keyword>
<keyword evidence="3" id="KW-0804">Transcription</keyword>
<sequence length="217" mass="24237">MAKASKATKAVEIEASTPERILLAAERLFSERAIGDVSLREITAAAGVNSAAAHYHFGSKDAVLDELFALRARPIAEQRERLLGQVKVDRQGRPVLEEILRAFLRPALDIMRTPEGLAFTMLRARMVFEREEVKRKVLGRAFNQTNKMALDALAKALPKLSQHELYWRFHFLLGTMVYTMAKPGRIEAISHGEIDTSDPEAALEHMVRFAAAGFRAP</sequence>
<keyword evidence="2 4" id="KW-0238">DNA-binding</keyword>
<gene>
    <name evidence="6" type="ORF">BAU07_13695</name>
</gene>
<keyword evidence="1" id="KW-0805">Transcription regulation</keyword>
<proteinExistence type="predicted"/>
<dbReference type="InterPro" id="IPR041586">
    <property type="entry name" value="PsrA_TetR_C"/>
</dbReference>
<dbReference type="InterPro" id="IPR009057">
    <property type="entry name" value="Homeodomain-like_sf"/>
</dbReference>
<accession>A0A193GEG8</accession>